<feature type="transmembrane region" description="Helical" evidence="6">
    <location>
        <begin position="178"/>
        <end position="200"/>
    </location>
</feature>
<feature type="transmembrane region" description="Helical" evidence="6">
    <location>
        <begin position="51"/>
        <end position="71"/>
    </location>
</feature>
<keyword evidence="3 6" id="KW-0812">Transmembrane</keyword>
<keyword evidence="5 6" id="KW-0472">Membrane</keyword>
<accession>A0A199VMM9</accession>
<organism evidence="8 9">
    <name type="scientific">Ananas comosus</name>
    <name type="common">Pineapple</name>
    <name type="synonym">Ananas ananas</name>
    <dbReference type="NCBI Taxonomy" id="4615"/>
    <lineage>
        <taxon>Eukaryota</taxon>
        <taxon>Viridiplantae</taxon>
        <taxon>Streptophyta</taxon>
        <taxon>Embryophyta</taxon>
        <taxon>Tracheophyta</taxon>
        <taxon>Spermatophyta</taxon>
        <taxon>Magnoliopsida</taxon>
        <taxon>Liliopsida</taxon>
        <taxon>Poales</taxon>
        <taxon>Bromeliaceae</taxon>
        <taxon>Bromelioideae</taxon>
        <taxon>Ananas</taxon>
    </lineage>
</organism>
<comment type="function">
    <text evidence="6">Choline transporter.</text>
</comment>
<comment type="caution">
    <text evidence="8">The sequence shown here is derived from an EMBL/GenBank/DDBJ whole genome shotgun (WGS) entry which is preliminary data.</text>
</comment>
<evidence type="ECO:0000256" key="7">
    <source>
        <dbReference type="SAM" id="MobiDB-lite"/>
    </source>
</evidence>
<evidence type="ECO:0000256" key="4">
    <source>
        <dbReference type="ARBA" id="ARBA00022989"/>
    </source>
</evidence>
<dbReference type="STRING" id="4615.A0A199VMM9"/>
<dbReference type="PANTHER" id="PTHR12385">
    <property type="entry name" value="CHOLINE TRANSPORTER-LIKE (SLC FAMILY 44)"/>
    <property type="match status" value="1"/>
</dbReference>
<comment type="similarity">
    <text evidence="2 6">Belongs to the CTL (choline transporter-like) family.</text>
</comment>
<evidence type="ECO:0000256" key="1">
    <source>
        <dbReference type="ARBA" id="ARBA00004141"/>
    </source>
</evidence>
<evidence type="ECO:0000256" key="5">
    <source>
        <dbReference type="ARBA" id="ARBA00023136"/>
    </source>
</evidence>
<feature type="transmembrane region" description="Helical" evidence="6">
    <location>
        <begin position="463"/>
        <end position="482"/>
    </location>
</feature>
<protein>
    <recommendedName>
        <fullName evidence="6">Choline transporter-like protein</fullName>
    </recommendedName>
</protein>
<dbReference type="EMBL" id="LSRQ01001402">
    <property type="protein sequence ID" value="OAY77975.1"/>
    <property type="molecule type" value="Genomic_DNA"/>
</dbReference>
<comment type="subcellular location">
    <subcellularLocation>
        <location evidence="6">Cell membrane</location>
        <topology evidence="6">Multi-pass membrane protein</topology>
    </subcellularLocation>
    <subcellularLocation>
        <location evidence="1">Membrane</location>
        <topology evidence="1">Multi-pass membrane protein</topology>
    </subcellularLocation>
</comment>
<gene>
    <name evidence="8" type="ORF">ACMD2_23712</name>
</gene>
<feature type="transmembrane region" description="Helical" evidence="6">
    <location>
        <begin position="143"/>
        <end position="163"/>
    </location>
</feature>
<name>A0A199VMM9_ANACO</name>
<evidence type="ECO:0000313" key="9">
    <source>
        <dbReference type="Proteomes" id="UP000092600"/>
    </source>
</evidence>
<feature type="transmembrane region" description="Helical" evidence="6">
    <location>
        <begin position="114"/>
        <end position="136"/>
    </location>
</feature>
<feature type="region of interest" description="Disordered" evidence="7">
    <location>
        <begin position="1"/>
        <end position="30"/>
    </location>
</feature>
<feature type="transmembrane region" description="Helical" evidence="6">
    <location>
        <begin position="239"/>
        <end position="259"/>
    </location>
</feature>
<feature type="transmembrane region" description="Helical" evidence="6">
    <location>
        <begin position="339"/>
        <end position="359"/>
    </location>
</feature>
<evidence type="ECO:0000313" key="8">
    <source>
        <dbReference type="EMBL" id="OAY77975.1"/>
    </source>
</evidence>
<keyword evidence="4 6" id="KW-1133">Transmembrane helix</keyword>
<feature type="transmembrane region" description="Helical" evidence="6">
    <location>
        <begin position="371"/>
        <end position="390"/>
    </location>
</feature>
<dbReference type="PANTHER" id="PTHR12385:SF98">
    <property type="entry name" value="CHOLINE TRANSPORTER-LIKE PROTEIN"/>
    <property type="match status" value="1"/>
</dbReference>
<proteinExistence type="inferred from homology"/>
<dbReference type="GO" id="GO:0005886">
    <property type="term" value="C:plasma membrane"/>
    <property type="evidence" value="ECO:0007669"/>
    <property type="project" value="UniProtKB-SubCell"/>
</dbReference>
<evidence type="ECO:0000256" key="2">
    <source>
        <dbReference type="ARBA" id="ARBA00007168"/>
    </source>
</evidence>
<dbReference type="Pfam" id="PF04515">
    <property type="entry name" value="Choline_transpo"/>
    <property type="match status" value="1"/>
</dbReference>
<feature type="transmembrane region" description="Helical" evidence="6">
    <location>
        <begin position="212"/>
        <end position="233"/>
    </location>
</feature>
<dbReference type="InterPro" id="IPR007603">
    <property type="entry name" value="Choline_transptr-like"/>
</dbReference>
<feature type="compositionally biased region" description="Polar residues" evidence="7">
    <location>
        <begin position="1"/>
        <end position="11"/>
    </location>
</feature>
<dbReference type="AlphaFoldDB" id="A0A199VMM9"/>
<feature type="compositionally biased region" description="Low complexity" evidence="7">
    <location>
        <begin position="20"/>
        <end position="30"/>
    </location>
</feature>
<sequence>MGSGIGESQPSIYPDPAPLLLPSSSSSATSEPYPSPISFVPSPRPFRDLPLASLFLLLSLSTLSLGLFALFRRNPDATRADLFSFDPSTSSCVLSDPRLSSSHFSSSSSFVKDLTLTLVATFLLAAPIALALLWILRRYTKQVVYAAVPFFVLTPALLNAYWFAACTLAEGCRAAFPLAYRVLVLVFVFVLVAIILWIVVANWSRVELTIHIVRVAAAALAENLALLAVLPLLGLGLLVYFAPIVVFLVFATWNGEVVAREREGARGERHYACVWKQDAWVPAYFALAIITMVWSAATMVEAKVYVISGTIAQWYFAKEGTRPTKSLRSSLRNAFGPSFGTICFSGMVMGAVRFVRAVVDSANQENETRGFVNLVLKCCANFLFLAFDFVNKFTINFAAITGEAYCSAARTSYDLLKRNLLSAVFVETVSTRVLIGIIFVLSAFYAIVVCAILKAVSALGVKMYLVAALAWLLLMVVLGYFVHVLDNVVDTVYVCYAIDRDKGEVNKQDVHEVYVQLPLSRNHRPPLSSRSPLIV</sequence>
<feature type="transmembrane region" description="Helical" evidence="6">
    <location>
        <begin position="279"/>
        <end position="297"/>
    </location>
</feature>
<feature type="transmembrane region" description="Helical" evidence="6">
    <location>
        <begin position="433"/>
        <end position="456"/>
    </location>
</feature>
<evidence type="ECO:0000256" key="6">
    <source>
        <dbReference type="RuleBase" id="RU368066"/>
    </source>
</evidence>
<dbReference type="Proteomes" id="UP000092600">
    <property type="component" value="Unassembled WGS sequence"/>
</dbReference>
<reference evidence="8 9" key="1">
    <citation type="journal article" date="2016" name="DNA Res.">
        <title>The draft genome of MD-2 pineapple using hybrid error correction of long reads.</title>
        <authorList>
            <person name="Redwan R.M."/>
            <person name="Saidin A."/>
            <person name="Kumar S.V."/>
        </authorList>
    </citation>
    <scope>NUCLEOTIDE SEQUENCE [LARGE SCALE GENOMIC DNA]</scope>
    <source>
        <strain evidence="9">cv. MD2</strain>
        <tissue evidence="8">Leaf</tissue>
    </source>
</reference>
<evidence type="ECO:0000256" key="3">
    <source>
        <dbReference type="ARBA" id="ARBA00022692"/>
    </source>
</evidence>
<dbReference type="GO" id="GO:0022857">
    <property type="term" value="F:transmembrane transporter activity"/>
    <property type="evidence" value="ECO:0007669"/>
    <property type="project" value="UniProtKB-UniRule"/>
</dbReference>